<dbReference type="EMBL" id="AVOT02002271">
    <property type="protein sequence ID" value="MBW0469780.1"/>
    <property type="molecule type" value="Genomic_DNA"/>
</dbReference>
<accession>A0A9Q3GJZ4</accession>
<dbReference type="Proteomes" id="UP000765509">
    <property type="component" value="Unassembled WGS sequence"/>
</dbReference>
<organism evidence="1 2">
    <name type="scientific">Austropuccinia psidii MF-1</name>
    <dbReference type="NCBI Taxonomy" id="1389203"/>
    <lineage>
        <taxon>Eukaryota</taxon>
        <taxon>Fungi</taxon>
        <taxon>Dikarya</taxon>
        <taxon>Basidiomycota</taxon>
        <taxon>Pucciniomycotina</taxon>
        <taxon>Pucciniomycetes</taxon>
        <taxon>Pucciniales</taxon>
        <taxon>Sphaerophragmiaceae</taxon>
        <taxon>Austropuccinia</taxon>
    </lineage>
</organism>
<keyword evidence="2" id="KW-1185">Reference proteome</keyword>
<protein>
    <submittedName>
        <fullName evidence="1">Uncharacterized protein</fullName>
    </submittedName>
</protein>
<dbReference type="AlphaFoldDB" id="A0A9Q3GJZ4"/>
<gene>
    <name evidence="1" type="ORF">O181_009495</name>
</gene>
<reference evidence="1" key="1">
    <citation type="submission" date="2021-03" db="EMBL/GenBank/DDBJ databases">
        <title>Draft genome sequence of rust myrtle Austropuccinia psidii MF-1, a brazilian biotype.</title>
        <authorList>
            <person name="Quecine M.C."/>
            <person name="Pachon D.M.R."/>
            <person name="Bonatelli M.L."/>
            <person name="Correr F.H."/>
            <person name="Franceschini L.M."/>
            <person name="Leite T.F."/>
            <person name="Margarido G.R.A."/>
            <person name="Almeida C.A."/>
            <person name="Ferrarezi J.A."/>
            <person name="Labate C.A."/>
        </authorList>
    </citation>
    <scope>NUCLEOTIDE SEQUENCE</scope>
    <source>
        <strain evidence="1">MF-1</strain>
    </source>
</reference>
<sequence length="231" mass="26757">MEFSRDMEMIKEDFELPDRLVTAIFNTLFTRSAHRFYIELRQAQGHQSWSCWKTQIIKKWASDGWRFKVETAFESSEFNADKDKALPWFCQQKDRLTQLYPDITTEQFSTEDIINILEEVTTRTRICSSRVNLKSRLNKPLKDSVDKNTKANSNNIKYTSADVMRKCHICQSTTHSANKCPKKGKINEIGIGKESSVAKDEVNEDNSDDKSSIFSESSKYIENINSTSHIM</sequence>
<proteinExistence type="predicted"/>
<evidence type="ECO:0000313" key="2">
    <source>
        <dbReference type="Proteomes" id="UP000765509"/>
    </source>
</evidence>
<comment type="caution">
    <text evidence="1">The sequence shown here is derived from an EMBL/GenBank/DDBJ whole genome shotgun (WGS) entry which is preliminary data.</text>
</comment>
<evidence type="ECO:0000313" key="1">
    <source>
        <dbReference type="EMBL" id="MBW0469780.1"/>
    </source>
</evidence>
<name>A0A9Q3GJZ4_9BASI</name>